<accession>A0A433SHU8</accession>
<organism evidence="2 3">
    <name type="scientific">Saezia sanguinis</name>
    <dbReference type="NCBI Taxonomy" id="1965230"/>
    <lineage>
        <taxon>Bacteria</taxon>
        <taxon>Pseudomonadati</taxon>
        <taxon>Pseudomonadota</taxon>
        <taxon>Betaproteobacteria</taxon>
        <taxon>Burkholderiales</taxon>
        <taxon>Saeziaceae</taxon>
        <taxon>Saezia</taxon>
    </lineage>
</organism>
<dbReference type="AlphaFoldDB" id="A0A433SHU8"/>
<gene>
    <name evidence="2" type="ORF">CUZ56_00738</name>
</gene>
<reference evidence="2 3" key="1">
    <citation type="submission" date="2018-01" db="EMBL/GenBank/DDBJ databases">
        <title>Saezia sanguinis gen. nov., sp. nov., in the order Burkholderiales isolated from human blood.</title>
        <authorList>
            <person name="Medina-Pascual M.J."/>
            <person name="Valdezate S."/>
            <person name="Monzon S."/>
            <person name="Cuesta I."/>
            <person name="Carrasco G."/>
            <person name="Villalon P."/>
            <person name="Saez-Nieto J.A."/>
        </authorList>
    </citation>
    <scope>NUCLEOTIDE SEQUENCE [LARGE SCALE GENOMIC DNA]</scope>
    <source>
        <strain evidence="2 3">CNM695-12</strain>
    </source>
</reference>
<keyword evidence="1" id="KW-1133">Transmembrane helix</keyword>
<name>A0A433SHU8_9BURK</name>
<evidence type="ECO:0000313" key="2">
    <source>
        <dbReference type="EMBL" id="RUS68250.1"/>
    </source>
</evidence>
<dbReference type="Proteomes" id="UP000286947">
    <property type="component" value="Unassembled WGS sequence"/>
</dbReference>
<dbReference type="RefSeq" id="WP_126978245.1">
    <property type="nucleotide sequence ID" value="NZ_PQSP01000001.1"/>
</dbReference>
<keyword evidence="1" id="KW-0812">Transmembrane</keyword>
<evidence type="ECO:0000313" key="3">
    <source>
        <dbReference type="Proteomes" id="UP000286947"/>
    </source>
</evidence>
<comment type="caution">
    <text evidence="2">The sequence shown here is derived from an EMBL/GenBank/DDBJ whole genome shotgun (WGS) entry which is preliminary data.</text>
</comment>
<feature type="transmembrane region" description="Helical" evidence="1">
    <location>
        <begin position="45"/>
        <end position="63"/>
    </location>
</feature>
<feature type="transmembrane region" description="Helical" evidence="1">
    <location>
        <begin position="21"/>
        <end position="39"/>
    </location>
</feature>
<keyword evidence="3" id="KW-1185">Reference proteome</keyword>
<sequence>MEILSKNGWFCNSERALKHGIGLFIFIAILLTISIVAALKGDSQGLLFVIIPLGVVFVAACFTSDGPKLLLCYIRAKKVTFFSKHITVGNERISANKIKEINYIGEWYRQEDTKRYTYGINLAFQIIFTSPVKNIGSSVYFLIRFPGLFNNDEASALFMEALQSEMNLNRNVSFNSFA</sequence>
<proteinExistence type="predicted"/>
<dbReference type="EMBL" id="PQSP01000001">
    <property type="protein sequence ID" value="RUS68250.1"/>
    <property type="molecule type" value="Genomic_DNA"/>
</dbReference>
<keyword evidence="1" id="KW-0472">Membrane</keyword>
<protein>
    <submittedName>
        <fullName evidence="2">Uncharacterized protein</fullName>
    </submittedName>
</protein>
<evidence type="ECO:0000256" key="1">
    <source>
        <dbReference type="SAM" id="Phobius"/>
    </source>
</evidence>